<gene>
    <name evidence="1" type="ORF">UF78_04680</name>
</gene>
<dbReference type="PATRIC" id="fig|316.101.peg.520"/>
<organism evidence="1 2">
    <name type="scientific">Stutzerimonas stutzeri</name>
    <name type="common">Pseudomonas stutzeri</name>
    <dbReference type="NCBI Taxonomy" id="316"/>
    <lineage>
        <taxon>Bacteria</taxon>
        <taxon>Pseudomonadati</taxon>
        <taxon>Pseudomonadota</taxon>
        <taxon>Gammaproteobacteria</taxon>
        <taxon>Pseudomonadales</taxon>
        <taxon>Pseudomonadaceae</taxon>
        <taxon>Stutzerimonas</taxon>
    </lineage>
</organism>
<protein>
    <submittedName>
        <fullName evidence="1">Uncharacterized protein</fullName>
    </submittedName>
</protein>
<comment type="caution">
    <text evidence="1">The sequence shown here is derived from an EMBL/GenBank/DDBJ whole genome shotgun (WGS) entry which is preliminary data.</text>
</comment>
<accession>A0A0D9AVG4</accession>
<name>A0A0D9AVG4_STUST</name>
<sequence>MIEQARNACRAAGFFVVKGFPWQRKSAMVAVFRCPTTLQTRRFGTPRVFASQTSLDGAGSTVAAAASTAAVCACSIQDECQRASMFE</sequence>
<dbReference type="EMBL" id="JYHV01000011">
    <property type="protein sequence ID" value="KJH83361.1"/>
    <property type="molecule type" value="Genomic_DNA"/>
</dbReference>
<evidence type="ECO:0000313" key="1">
    <source>
        <dbReference type="EMBL" id="KJH83361.1"/>
    </source>
</evidence>
<reference evidence="1 2" key="1">
    <citation type="submission" date="2015-02" db="EMBL/GenBank/DDBJ databases">
        <title>Draft genome sequence of Pseudomonas stutzeri NT0128 isolated from wheat (Triticum turgidum) rhizosphere.</title>
        <authorList>
            <person name="Tovi N."/>
            <person name="Frenk S."/>
            <person name="Hadar Y."/>
            <person name="Minz D."/>
        </authorList>
    </citation>
    <scope>NUCLEOTIDE SEQUENCE [LARGE SCALE GENOMIC DNA]</scope>
    <source>
        <strain evidence="1 2">NT0128</strain>
    </source>
</reference>
<evidence type="ECO:0000313" key="2">
    <source>
        <dbReference type="Proteomes" id="UP000032487"/>
    </source>
</evidence>
<dbReference type="AlphaFoldDB" id="A0A0D9AVG4"/>
<proteinExistence type="predicted"/>
<dbReference type="Proteomes" id="UP000032487">
    <property type="component" value="Unassembled WGS sequence"/>
</dbReference>